<dbReference type="PANTHER" id="PTHR21340">
    <property type="entry name" value="DIADENOSINE 5,5-P1,P4-TETRAPHOSPHATE PYROPHOSPHOHYDROLASE MUTT"/>
    <property type="match status" value="1"/>
</dbReference>
<dbReference type="Gene3D" id="3.90.79.10">
    <property type="entry name" value="Nucleoside Triphosphate Pyrophosphohydrolase"/>
    <property type="match status" value="1"/>
</dbReference>
<dbReference type="Pfam" id="PF00293">
    <property type="entry name" value="NUDIX"/>
    <property type="match status" value="1"/>
</dbReference>
<name>A0A9W8N0B6_9AGAR</name>
<dbReference type="PROSITE" id="PS00893">
    <property type="entry name" value="NUDIX_BOX"/>
    <property type="match status" value="1"/>
</dbReference>
<comment type="caution">
    <text evidence="6">The sequence shown here is derived from an EMBL/GenBank/DDBJ whole genome shotgun (WGS) entry which is preliminary data.</text>
</comment>
<dbReference type="SUPFAM" id="SSF55811">
    <property type="entry name" value="Nudix"/>
    <property type="match status" value="1"/>
</dbReference>
<keyword evidence="1 2" id="KW-0378">Hydrolase</keyword>
<evidence type="ECO:0000256" key="4">
    <source>
        <dbReference type="SAM" id="SignalP"/>
    </source>
</evidence>
<evidence type="ECO:0000259" key="5">
    <source>
        <dbReference type="PROSITE" id="PS51462"/>
    </source>
</evidence>
<dbReference type="InterPro" id="IPR020084">
    <property type="entry name" value="NUDIX_hydrolase_CS"/>
</dbReference>
<dbReference type="GO" id="GO:0004081">
    <property type="term" value="F:bis(5'-nucleosyl)-tetraphosphatase (asymmetrical) activity"/>
    <property type="evidence" value="ECO:0007669"/>
    <property type="project" value="TreeGrafter"/>
</dbReference>
<dbReference type="EMBL" id="JANKHO010000062">
    <property type="protein sequence ID" value="KAJ3516233.1"/>
    <property type="molecule type" value="Genomic_DNA"/>
</dbReference>
<accession>A0A9W8N0B6</accession>
<evidence type="ECO:0000313" key="7">
    <source>
        <dbReference type="Proteomes" id="UP001148786"/>
    </source>
</evidence>
<dbReference type="InterPro" id="IPR051325">
    <property type="entry name" value="Nudix_hydrolase_domain"/>
</dbReference>
<feature type="region of interest" description="Disordered" evidence="3">
    <location>
        <begin position="378"/>
        <end position="398"/>
    </location>
</feature>
<protein>
    <recommendedName>
        <fullName evidence="5">Nudix hydrolase domain-containing protein</fullName>
    </recommendedName>
</protein>
<evidence type="ECO:0000256" key="2">
    <source>
        <dbReference type="RuleBase" id="RU003476"/>
    </source>
</evidence>
<dbReference type="PRINTS" id="PR00502">
    <property type="entry name" value="NUDIXFAMILY"/>
</dbReference>
<feature type="chain" id="PRO_5040745977" description="Nudix hydrolase domain-containing protein" evidence="4">
    <location>
        <begin position="20"/>
        <end position="398"/>
    </location>
</feature>
<dbReference type="CDD" id="cd02883">
    <property type="entry name" value="NUDIX_Hydrolase"/>
    <property type="match status" value="1"/>
</dbReference>
<dbReference type="InterPro" id="IPR000086">
    <property type="entry name" value="NUDIX_hydrolase_dom"/>
</dbReference>
<evidence type="ECO:0000256" key="3">
    <source>
        <dbReference type="SAM" id="MobiDB-lite"/>
    </source>
</evidence>
<dbReference type="PROSITE" id="PS51462">
    <property type="entry name" value="NUDIX"/>
    <property type="match status" value="1"/>
</dbReference>
<gene>
    <name evidence="6" type="ORF">NLJ89_g1256</name>
</gene>
<dbReference type="Proteomes" id="UP001148786">
    <property type="component" value="Unassembled WGS sequence"/>
</dbReference>
<reference evidence="6" key="1">
    <citation type="submission" date="2022-07" db="EMBL/GenBank/DDBJ databases">
        <title>Genome Sequence of Agrocybe chaxingu.</title>
        <authorList>
            <person name="Buettner E."/>
        </authorList>
    </citation>
    <scope>NUCLEOTIDE SEQUENCE</scope>
    <source>
        <strain evidence="6">MP-N11</strain>
    </source>
</reference>
<dbReference type="AlphaFoldDB" id="A0A9W8N0B6"/>
<feature type="signal peptide" evidence="4">
    <location>
        <begin position="1"/>
        <end position="19"/>
    </location>
</feature>
<keyword evidence="4" id="KW-0732">Signal</keyword>
<comment type="similarity">
    <text evidence="2">Belongs to the Nudix hydrolase family.</text>
</comment>
<proteinExistence type="inferred from homology"/>
<organism evidence="6 7">
    <name type="scientific">Agrocybe chaxingu</name>
    <dbReference type="NCBI Taxonomy" id="84603"/>
    <lineage>
        <taxon>Eukaryota</taxon>
        <taxon>Fungi</taxon>
        <taxon>Dikarya</taxon>
        <taxon>Basidiomycota</taxon>
        <taxon>Agaricomycotina</taxon>
        <taxon>Agaricomycetes</taxon>
        <taxon>Agaricomycetidae</taxon>
        <taxon>Agaricales</taxon>
        <taxon>Agaricineae</taxon>
        <taxon>Strophariaceae</taxon>
        <taxon>Agrocybe</taxon>
    </lineage>
</organism>
<dbReference type="GO" id="GO:0006754">
    <property type="term" value="P:ATP biosynthetic process"/>
    <property type="evidence" value="ECO:0007669"/>
    <property type="project" value="TreeGrafter"/>
</dbReference>
<dbReference type="OrthoDB" id="276276at2759"/>
<feature type="domain" description="Nudix hydrolase" evidence="5">
    <location>
        <begin position="195"/>
        <end position="361"/>
    </location>
</feature>
<sequence>MFRSLTVFALFALSLQISASPALPPLGSLQRRTDPYFPDTPASCPICAQDYPSINSCAQAAPVLANFSMIIFNPGAFIDVIKCACVDTFQAAFPQCVDCFIQTGQQDVLSTPDLPGVVDGMRRICALQSTLLGNVSGVNGDITATTTPQPVATGRVMNMETVNNALGQIINRPRVPRLSPWSTPAVADSAWSSGDFMLGAGMVLIQRNTHKIVVVHETRKDYWFFPRGRKDIGESLEQAALREAYEESGFRAQFLPLINRTHQPEPPQLDQYDSFYNTEPVFMSLMSWRPRRRRNGTVERFGGEYLTTWYAGMIEEDAVAESGTGMPDEQDYKSHVLSFDEAKELVFGVERQILFYVWDMYVKTFKALRELERQAAEQAASQATPVDEHVAEAVATQS</sequence>
<evidence type="ECO:0000313" key="6">
    <source>
        <dbReference type="EMBL" id="KAJ3516233.1"/>
    </source>
</evidence>
<dbReference type="InterPro" id="IPR015797">
    <property type="entry name" value="NUDIX_hydrolase-like_dom_sf"/>
</dbReference>
<evidence type="ECO:0000256" key="1">
    <source>
        <dbReference type="ARBA" id="ARBA00022801"/>
    </source>
</evidence>
<keyword evidence="7" id="KW-1185">Reference proteome</keyword>
<dbReference type="GO" id="GO:0006167">
    <property type="term" value="P:AMP biosynthetic process"/>
    <property type="evidence" value="ECO:0007669"/>
    <property type="project" value="TreeGrafter"/>
</dbReference>
<dbReference type="PANTHER" id="PTHR21340:SF0">
    <property type="entry name" value="BIS(5'-NUCLEOSYL)-TETRAPHOSPHATASE [ASYMMETRICAL]"/>
    <property type="match status" value="1"/>
</dbReference>
<dbReference type="InterPro" id="IPR020476">
    <property type="entry name" value="Nudix_hydrolase"/>
</dbReference>